<feature type="domain" description="Arf-GAP" evidence="8">
    <location>
        <begin position="11"/>
        <end position="131"/>
    </location>
</feature>
<organism evidence="9 10">
    <name type="scientific">Galdieria partita</name>
    <dbReference type="NCBI Taxonomy" id="83374"/>
    <lineage>
        <taxon>Eukaryota</taxon>
        <taxon>Rhodophyta</taxon>
        <taxon>Bangiophyceae</taxon>
        <taxon>Galdieriales</taxon>
        <taxon>Galdieriaceae</taxon>
        <taxon>Galdieria</taxon>
    </lineage>
</organism>
<dbReference type="FunFam" id="1.10.220.150:FF:000009">
    <property type="entry name" value="stromal membrane-associated protein 1 isoform X1"/>
    <property type="match status" value="1"/>
</dbReference>
<dbReference type="GO" id="GO:0005737">
    <property type="term" value="C:cytoplasm"/>
    <property type="evidence" value="ECO:0007669"/>
    <property type="project" value="TreeGrafter"/>
</dbReference>
<reference evidence="9" key="1">
    <citation type="journal article" date="2022" name="Proc. Natl. Acad. Sci. U.S.A.">
        <title>Life cycle and functional genomics of the unicellular red alga Galdieria for elucidating algal and plant evolution and industrial use.</title>
        <authorList>
            <person name="Hirooka S."/>
            <person name="Itabashi T."/>
            <person name="Ichinose T.M."/>
            <person name="Onuma R."/>
            <person name="Fujiwara T."/>
            <person name="Yamashita S."/>
            <person name="Jong L.W."/>
            <person name="Tomita R."/>
            <person name="Iwane A.H."/>
            <person name="Miyagishima S.Y."/>
        </authorList>
    </citation>
    <scope>NUCLEOTIDE SEQUENCE</scope>
    <source>
        <strain evidence="9">NBRC 102759</strain>
    </source>
</reference>
<evidence type="ECO:0000256" key="2">
    <source>
        <dbReference type="ARBA" id="ARBA00022723"/>
    </source>
</evidence>
<dbReference type="SUPFAM" id="SSF46934">
    <property type="entry name" value="UBA-like"/>
    <property type="match status" value="1"/>
</dbReference>
<feature type="domain" description="UBA" evidence="7">
    <location>
        <begin position="157"/>
        <end position="202"/>
    </location>
</feature>
<dbReference type="AlphaFoldDB" id="A0A9C7Q305"/>
<dbReference type="GO" id="GO:0005096">
    <property type="term" value="F:GTPase activator activity"/>
    <property type="evidence" value="ECO:0007669"/>
    <property type="project" value="UniProtKB-KW"/>
</dbReference>
<evidence type="ECO:0000256" key="6">
    <source>
        <dbReference type="SAM" id="MobiDB-lite"/>
    </source>
</evidence>
<keyword evidence="2" id="KW-0479">Metal-binding</keyword>
<evidence type="ECO:0000259" key="8">
    <source>
        <dbReference type="PROSITE" id="PS50115"/>
    </source>
</evidence>
<dbReference type="PANTHER" id="PTHR45705:SF1">
    <property type="entry name" value="FI20236P1"/>
    <property type="match status" value="1"/>
</dbReference>
<proteinExistence type="predicted"/>
<protein>
    <submittedName>
        <fullName evidence="9">Uncharacterized protein</fullName>
    </submittedName>
</protein>
<dbReference type="Gene3D" id="1.10.220.150">
    <property type="entry name" value="Arf GTPase activating protein"/>
    <property type="match status" value="1"/>
</dbReference>
<dbReference type="SMART" id="SM00105">
    <property type="entry name" value="ArfGap"/>
    <property type="match status" value="1"/>
</dbReference>
<dbReference type="PROSITE" id="PS50115">
    <property type="entry name" value="ARFGAP"/>
    <property type="match status" value="1"/>
</dbReference>
<gene>
    <name evidence="9" type="ORF">GpartN1_g6053.t1</name>
</gene>
<keyword evidence="4" id="KW-0862">Zinc</keyword>
<dbReference type="OrthoDB" id="10266696at2759"/>
<evidence type="ECO:0000256" key="1">
    <source>
        <dbReference type="ARBA" id="ARBA00022468"/>
    </source>
</evidence>
<dbReference type="Proteomes" id="UP001061958">
    <property type="component" value="Unassembled WGS sequence"/>
</dbReference>
<dbReference type="Gene3D" id="1.10.8.10">
    <property type="entry name" value="DNA helicase RuvA subunit, C-terminal domain"/>
    <property type="match status" value="1"/>
</dbReference>
<dbReference type="PROSITE" id="PS50030">
    <property type="entry name" value="UBA"/>
    <property type="match status" value="1"/>
</dbReference>
<keyword evidence="10" id="KW-1185">Reference proteome</keyword>
<dbReference type="EMBL" id="BQMJ01000053">
    <property type="protein sequence ID" value="GJQ14262.1"/>
    <property type="molecule type" value="Genomic_DNA"/>
</dbReference>
<keyword evidence="3 5" id="KW-0863">Zinc-finger</keyword>
<feature type="compositionally biased region" description="Polar residues" evidence="6">
    <location>
        <begin position="346"/>
        <end position="362"/>
    </location>
</feature>
<dbReference type="PRINTS" id="PR00405">
    <property type="entry name" value="REVINTRACTNG"/>
</dbReference>
<dbReference type="InterPro" id="IPR038508">
    <property type="entry name" value="ArfGAP_dom_sf"/>
</dbReference>
<dbReference type="CDD" id="cd08204">
    <property type="entry name" value="ArfGap"/>
    <property type="match status" value="1"/>
</dbReference>
<evidence type="ECO:0000256" key="5">
    <source>
        <dbReference type="PROSITE-ProRule" id="PRU00288"/>
    </source>
</evidence>
<feature type="region of interest" description="Disordered" evidence="6">
    <location>
        <begin position="392"/>
        <end position="411"/>
    </location>
</feature>
<dbReference type="InterPro" id="IPR015940">
    <property type="entry name" value="UBA"/>
</dbReference>
<dbReference type="Pfam" id="PF01412">
    <property type="entry name" value="ArfGap"/>
    <property type="match status" value="1"/>
</dbReference>
<keyword evidence="1" id="KW-0343">GTPase activation</keyword>
<dbReference type="InterPro" id="IPR009060">
    <property type="entry name" value="UBA-like_sf"/>
</dbReference>
<evidence type="ECO:0000259" key="7">
    <source>
        <dbReference type="PROSITE" id="PS50030"/>
    </source>
</evidence>
<reference evidence="9" key="2">
    <citation type="submission" date="2022-01" db="EMBL/GenBank/DDBJ databases">
        <authorList>
            <person name="Hirooka S."/>
            <person name="Miyagishima S.Y."/>
        </authorList>
    </citation>
    <scope>NUCLEOTIDE SEQUENCE</scope>
    <source>
        <strain evidence="9">NBRC 102759</strain>
    </source>
</reference>
<dbReference type="PANTHER" id="PTHR45705">
    <property type="entry name" value="FI20236P1"/>
    <property type="match status" value="1"/>
</dbReference>
<dbReference type="InterPro" id="IPR001164">
    <property type="entry name" value="ArfGAP_dom"/>
</dbReference>
<dbReference type="GO" id="GO:0008270">
    <property type="term" value="F:zinc ion binding"/>
    <property type="evidence" value="ECO:0007669"/>
    <property type="project" value="UniProtKB-KW"/>
</dbReference>
<evidence type="ECO:0000256" key="4">
    <source>
        <dbReference type="ARBA" id="ARBA00022833"/>
    </source>
</evidence>
<evidence type="ECO:0000256" key="3">
    <source>
        <dbReference type="ARBA" id="ARBA00022771"/>
    </source>
</evidence>
<accession>A0A9C7Q305</accession>
<dbReference type="InterPro" id="IPR051718">
    <property type="entry name" value="ARF_GTPase-activating"/>
</dbReference>
<sequence>MSGNDMEQQQAQILGELMAQPENKVCADCGATGPRWASVNLGVFLCMTCSSLHRKLGVHISQVRSCTLDRWTEEQLERMKNMGNSKGRQLYEANLPRGFRRPSSEELDVLERWIRDKYERKLFMKQEDKNRLEAQSRNSTHQTRHLLKEDIYVPNRKLDHRDLSSPALRVLLEMGFRRDDAITALDKSRGDIMQAVDWILIHGSQSMQAPSPSNFQPYRGDLDSLIDQQDFETQGNNISSNSGVEEKSKHNVHEEEDANFADFEEFEDFVTAEQLPNTSQSIQREEIRNKILDLYKQVSVQPTTNTSKDSFHYLFPDTNSENNASRLVSQTSEATVEMEPKVPNYSDLTTYNVPNQHKQTTQHPHKSQDSAATPDPFEDLLSLSSVLPRKDADIVAQSEDDDDGVFQGFNT</sequence>
<evidence type="ECO:0000313" key="10">
    <source>
        <dbReference type="Proteomes" id="UP001061958"/>
    </source>
</evidence>
<comment type="caution">
    <text evidence="9">The sequence shown here is derived from an EMBL/GenBank/DDBJ whole genome shotgun (WGS) entry which is preliminary data.</text>
</comment>
<dbReference type="SUPFAM" id="SSF57863">
    <property type="entry name" value="ArfGap/RecO-like zinc finger"/>
    <property type="match status" value="1"/>
</dbReference>
<feature type="region of interest" description="Disordered" evidence="6">
    <location>
        <begin position="331"/>
        <end position="384"/>
    </location>
</feature>
<dbReference type="InterPro" id="IPR037278">
    <property type="entry name" value="ARFGAP/RecO"/>
</dbReference>
<name>A0A9C7Q305_9RHOD</name>
<evidence type="ECO:0000313" key="9">
    <source>
        <dbReference type="EMBL" id="GJQ14262.1"/>
    </source>
</evidence>